<keyword evidence="1" id="KW-0646">Protease inhibitor</keyword>
<sequence>MKPATTLILVAITTVAIVLSTASASSLGGWQRIKNTNDYRVWEVAEFAVGTYNVKNHFKHPLRLVSIGSAEVQVVDGLNYLLIVTATAIDSLNSPIVMYRTEVHERLGVKELKFFTPIFDGLK</sequence>
<organism evidence="5 6">
    <name type="scientific">Linum tenue</name>
    <dbReference type="NCBI Taxonomy" id="586396"/>
    <lineage>
        <taxon>Eukaryota</taxon>
        <taxon>Viridiplantae</taxon>
        <taxon>Streptophyta</taxon>
        <taxon>Embryophyta</taxon>
        <taxon>Tracheophyta</taxon>
        <taxon>Spermatophyta</taxon>
        <taxon>Magnoliopsida</taxon>
        <taxon>eudicotyledons</taxon>
        <taxon>Gunneridae</taxon>
        <taxon>Pentapetalae</taxon>
        <taxon>rosids</taxon>
        <taxon>fabids</taxon>
        <taxon>Malpighiales</taxon>
        <taxon>Linaceae</taxon>
        <taxon>Linum</taxon>
    </lineage>
</organism>
<dbReference type="AlphaFoldDB" id="A0AAV0M400"/>
<evidence type="ECO:0000256" key="3">
    <source>
        <dbReference type="SAM" id="SignalP"/>
    </source>
</evidence>
<feature type="domain" description="Cystatin" evidence="4">
    <location>
        <begin position="25"/>
        <end position="118"/>
    </location>
</feature>
<name>A0AAV0M400_9ROSI</name>
<keyword evidence="2" id="KW-0789">Thiol protease inhibitor</keyword>
<keyword evidence="6" id="KW-1185">Reference proteome</keyword>
<dbReference type="Pfam" id="PF16845">
    <property type="entry name" value="SQAPI"/>
    <property type="match status" value="1"/>
</dbReference>
<proteinExistence type="predicted"/>
<feature type="chain" id="PRO_5043437889" description="Cystatin domain-containing protein" evidence="3">
    <location>
        <begin position="25"/>
        <end position="123"/>
    </location>
</feature>
<evidence type="ECO:0000259" key="4">
    <source>
        <dbReference type="SMART" id="SM00043"/>
    </source>
</evidence>
<evidence type="ECO:0000256" key="1">
    <source>
        <dbReference type="ARBA" id="ARBA00022690"/>
    </source>
</evidence>
<dbReference type="Gene3D" id="3.10.450.10">
    <property type="match status" value="1"/>
</dbReference>
<evidence type="ECO:0000313" key="6">
    <source>
        <dbReference type="Proteomes" id="UP001154282"/>
    </source>
</evidence>
<dbReference type="PANTHER" id="PTHR47364">
    <property type="entry name" value="CYSTEINE PROTEINASE INHIBITOR 5"/>
    <property type="match status" value="1"/>
</dbReference>
<dbReference type="GO" id="GO:0004869">
    <property type="term" value="F:cysteine-type endopeptidase inhibitor activity"/>
    <property type="evidence" value="ECO:0007669"/>
    <property type="project" value="UniProtKB-KW"/>
</dbReference>
<dbReference type="SMART" id="SM00043">
    <property type="entry name" value="CY"/>
    <property type="match status" value="1"/>
</dbReference>
<dbReference type="Proteomes" id="UP001154282">
    <property type="component" value="Unassembled WGS sequence"/>
</dbReference>
<comment type="caution">
    <text evidence="5">The sequence shown here is derived from an EMBL/GenBank/DDBJ whole genome shotgun (WGS) entry which is preliminary data.</text>
</comment>
<dbReference type="CDD" id="cd00042">
    <property type="entry name" value="CY"/>
    <property type="match status" value="1"/>
</dbReference>
<reference evidence="5" key="1">
    <citation type="submission" date="2022-08" db="EMBL/GenBank/DDBJ databases">
        <authorList>
            <person name="Gutierrez-Valencia J."/>
        </authorList>
    </citation>
    <scope>NUCLEOTIDE SEQUENCE</scope>
</reference>
<dbReference type="InterPro" id="IPR000010">
    <property type="entry name" value="Cystatin_dom"/>
</dbReference>
<accession>A0AAV0M400</accession>
<dbReference type="EMBL" id="CAMGYJ010000006">
    <property type="protein sequence ID" value="CAI0440173.1"/>
    <property type="molecule type" value="Genomic_DNA"/>
</dbReference>
<protein>
    <recommendedName>
        <fullName evidence="4">Cystatin domain-containing protein</fullName>
    </recommendedName>
</protein>
<keyword evidence="3" id="KW-0732">Signal</keyword>
<dbReference type="InterPro" id="IPR046350">
    <property type="entry name" value="Cystatin_sf"/>
</dbReference>
<gene>
    <name evidence="5" type="ORF">LITE_LOCUS26426</name>
</gene>
<dbReference type="SUPFAM" id="SSF54403">
    <property type="entry name" value="Cystatin/monellin"/>
    <property type="match status" value="1"/>
</dbReference>
<feature type="signal peptide" evidence="3">
    <location>
        <begin position="1"/>
        <end position="24"/>
    </location>
</feature>
<evidence type="ECO:0000313" key="5">
    <source>
        <dbReference type="EMBL" id="CAI0440173.1"/>
    </source>
</evidence>
<dbReference type="PANTHER" id="PTHR47364:SF2">
    <property type="entry name" value="CYSTEINE PROTEINASE INHIBITOR 5"/>
    <property type="match status" value="1"/>
</dbReference>
<evidence type="ECO:0000256" key="2">
    <source>
        <dbReference type="ARBA" id="ARBA00022704"/>
    </source>
</evidence>